<dbReference type="RefSeq" id="WP_344632675.1">
    <property type="nucleotide sequence ID" value="NZ_BAAATJ010000022.1"/>
</dbReference>
<dbReference type="EMBL" id="BAAATJ010000022">
    <property type="protein sequence ID" value="GAA2409457.1"/>
    <property type="molecule type" value="Genomic_DNA"/>
</dbReference>
<gene>
    <name evidence="8" type="ORF">GCM10010420_42360</name>
</gene>
<dbReference type="Pfam" id="PF06722">
    <property type="entry name" value="EryCIII-like_C"/>
    <property type="match status" value="1"/>
</dbReference>
<reference evidence="9" key="1">
    <citation type="journal article" date="2019" name="Int. J. Syst. Evol. Microbiol.">
        <title>The Global Catalogue of Microorganisms (GCM) 10K type strain sequencing project: providing services to taxonomists for standard genome sequencing and annotation.</title>
        <authorList>
            <consortium name="The Broad Institute Genomics Platform"/>
            <consortium name="The Broad Institute Genome Sequencing Center for Infectious Disease"/>
            <person name="Wu L."/>
            <person name="Ma J."/>
        </authorList>
    </citation>
    <scope>NUCLEOTIDE SEQUENCE [LARGE SCALE GENOMIC DNA]</scope>
    <source>
        <strain evidence="9">JCM 6921</strain>
    </source>
</reference>
<name>A0ABP5VUL4_9ACTN</name>
<protein>
    <submittedName>
        <fullName evidence="8">DUF1205 domain-containing protein</fullName>
    </submittedName>
</protein>
<feature type="region of interest" description="Disordered" evidence="5">
    <location>
        <begin position="68"/>
        <end position="100"/>
    </location>
</feature>
<proteinExistence type="inferred from homology"/>
<dbReference type="PANTHER" id="PTHR48050">
    <property type="entry name" value="STEROL 3-BETA-GLUCOSYLTRANSFERASE"/>
    <property type="match status" value="1"/>
</dbReference>
<sequence>MRILFVTNPFRAHLYVQVPLAWALRTAGHEVCVAGPPDMAQDIAHTGLPGVSVGEVLALGEKMAQAAPSEEPIRMAKGAPDGESAGPCDPRGLRTGRSVQSDYGWGDPHVELEDFTAGVRAVFFPDSAFEDLVDFARKWRPDLVITDPTAFPGAVAARVVGAAHARMLWSVDRVAQLRAACRPRFGSAGDPMRDWLQPILERYGCDFDETAVLGQWTISPSPPWIWQPEGVHYLPMRNMAFNGPSINPDWVYERPSRRRVCITQGISHRDATIGGGSSARDLLDAVADLDVEVIATLDARQLGSAVLPDNVRAVDFVPLNALLPTCSAIVHEGGTGAFAGALEHGVPQIVVPNDFKVEKWGGPLAMAHGLEQRGAGVYAGNSGTLTADALRDSLKLVLEDPSYAANAARLRTEVRAMPSPNDVVPALERLTAEYRAPRP</sequence>
<feature type="domain" description="Erythromycin biosynthesis protein CIII-like C-terminal" evidence="6">
    <location>
        <begin position="281"/>
        <end position="430"/>
    </location>
</feature>
<evidence type="ECO:0000256" key="4">
    <source>
        <dbReference type="ARBA" id="ARBA00023194"/>
    </source>
</evidence>
<dbReference type="SUPFAM" id="SSF53756">
    <property type="entry name" value="UDP-Glycosyltransferase/glycogen phosphorylase"/>
    <property type="match status" value="1"/>
</dbReference>
<dbReference type="InterPro" id="IPR048284">
    <property type="entry name" value="EryCIII-like_N"/>
</dbReference>
<keyword evidence="3" id="KW-0808">Transferase</keyword>
<evidence type="ECO:0000313" key="8">
    <source>
        <dbReference type="EMBL" id="GAA2409457.1"/>
    </source>
</evidence>
<keyword evidence="9" id="KW-1185">Reference proteome</keyword>
<dbReference type="InterPro" id="IPR002213">
    <property type="entry name" value="UDP_glucos_trans"/>
</dbReference>
<comment type="caution">
    <text evidence="8">The sequence shown here is derived from an EMBL/GenBank/DDBJ whole genome shotgun (WGS) entry which is preliminary data.</text>
</comment>
<evidence type="ECO:0000256" key="2">
    <source>
        <dbReference type="ARBA" id="ARBA00022676"/>
    </source>
</evidence>
<dbReference type="CDD" id="cd03784">
    <property type="entry name" value="GT1_Gtf-like"/>
    <property type="match status" value="1"/>
</dbReference>
<dbReference type="Pfam" id="PF21036">
    <property type="entry name" value="EryCIII-like_N"/>
    <property type="match status" value="2"/>
</dbReference>
<dbReference type="Proteomes" id="UP001500058">
    <property type="component" value="Unassembled WGS sequence"/>
</dbReference>
<evidence type="ECO:0000259" key="7">
    <source>
        <dbReference type="Pfam" id="PF21036"/>
    </source>
</evidence>
<comment type="similarity">
    <text evidence="1">Belongs to the glycosyltransferase 28 family.</text>
</comment>
<evidence type="ECO:0000256" key="5">
    <source>
        <dbReference type="SAM" id="MobiDB-lite"/>
    </source>
</evidence>
<evidence type="ECO:0000259" key="6">
    <source>
        <dbReference type="Pfam" id="PF06722"/>
    </source>
</evidence>
<feature type="domain" description="Erythromycin biosynthesis protein CIII-like N-terminal" evidence="7">
    <location>
        <begin position="22"/>
        <end position="75"/>
    </location>
</feature>
<evidence type="ECO:0000256" key="3">
    <source>
        <dbReference type="ARBA" id="ARBA00022679"/>
    </source>
</evidence>
<evidence type="ECO:0000313" key="9">
    <source>
        <dbReference type="Proteomes" id="UP001500058"/>
    </source>
</evidence>
<feature type="domain" description="Erythromycin biosynthesis protein CIII-like N-terminal" evidence="7">
    <location>
        <begin position="108"/>
        <end position="265"/>
    </location>
</feature>
<dbReference type="NCBIfam" id="TIGR04516">
    <property type="entry name" value="glycosyl_450act"/>
    <property type="match status" value="1"/>
</dbReference>
<dbReference type="InterPro" id="IPR010610">
    <property type="entry name" value="EryCIII-like_C"/>
</dbReference>
<keyword evidence="4" id="KW-0045">Antibiotic biosynthesis</keyword>
<organism evidence="8 9">
    <name type="scientific">Streptomyces glaucosporus</name>
    <dbReference type="NCBI Taxonomy" id="284044"/>
    <lineage>
        <taxon>Bacteria</taxon>
        <taxon>Bacillati</taxon>
        <taxon>Actinomycetota</taxon>
        <taxon>Actinomycetes</taxon>
        <taxon>Kitasatosporales</taxon>
        <taxon>Streptomycetaceae</taxon>
        <taxon>Streptomyces</taxon>
    </lineage>
</organism>
<accession>A0ABP5VUL4</accession>
<dbReference type="PANTHER" id="PTHR48050:SF13">
    <property type="entry name" value="STEROL 3-BETA-GLUCOSYLTRANSFERASE UGT80A2"/>
    <property type="match status" value="1"/>
</dbReference>
<dbReference type="InterPro" id="IPR030953">
    <property type="entry name" value="Glycosyl_450act"/>
</dbReference>
<keyword evidence="2" id="KW-0328">Glycosyltransferase</keyword>
<dbReference type="InterPro" id="IPR050426">
    <property type="entry name" value="Glycosyltransferase_28"/>
</dbReference>
<evidence type="ECO:0000256" key="1">
    <source>
        <dbReference type="ARBA" id="ARBA00006962"/>
    </source>
</evidence>
<dbReference type="Gene3D" id="3.40.50.2000">
    <property type="entry name" value="Glycogen Phosphorylase B"/>
    <property type="match status" value="2"/>
</dbReference>